<evidence type="ECO:0000256" key="3">
    <source>
        <dbReference type="ARBA" id="ARBA00022692"/>
    </source>
</evidence>
<protein>
    <submittedName>
        <fullName evidence="8">DNA internalization-related competence protein ComEC/Rec2</fullName>
    </submittedName>
</protein>
<feature type="transmembrane region" description="Helical" evidence="6">
    <location>
        <begin position="402"/>
        <end position="429"/>
    </location>
</feature>
<dbReference type="Pfam" id="PF13567">
    <property type="entry name" value="DUF4131"/>
    <property type="match status" value="1"/>
</dbReference>
<dbReference type="PANTHER" id="PTHR30619">
    <property type="entry name" value="DNA INTERNALIZATION/COMPETENCE PROTEIN COMEC/REC2"/>
    <property type="match status" value="1"/>
</dbReference>
<evidence type="ECO:0000256" key="2">
    <source>
        <dbReference type="ARBA" id="ARBA00022475"/>
    </source>
</evidence>
<evidence type="ECO:0000256" key="1">
    <source>
        <dbReference type="ARBA" id="ARBA00004651"/>
    </source>
</evidence>
<dbReference type="EMBL" id="JBHMAF010000196">
    <property type="protein sequence ID" value="MFB9761770.1"/>
    <property type="molecule type" value="Genomic_DNA"/>
</dbReference>
<dbReference type="RefSeq" id="WP_379951888.1">
    <property type="nucleotide sequence ID" value="NZ_JBHMAF010000196.1"/>
</dbReference>
<evidence type="ECO:0000313" key="8">
    <source>
        <dbReference type="EMBL" id="MFB9761770.1"/>
    </source>
</evidence>
<evidence type="ECO:0000313" key="9">
    <source>
        <dbReference type="Proteomes" id="UP001589609"/>
    </source>
</evidence>
<evidence type="ECO:0000259" key="7">
    <source>
        <dbReference type="SMART" id="SM00849"/>
    </source>
</evidence>
<dbReference type="InterPro" id="IPR004477">
    <property type="entry name" value="ComEC_N"/>
</dbReference>
<feature type="transmembrane region" description="Helical" evidence="6">
    <location>
        <begin position="337"/>
        <end position="360"/>
    </location>
</feature>
<keyword evidence="2" id="KW-1003">Cell membrane</keyword>
<reference evidence="8 9" key="1">
    <citation type="submission" date="2024-09" db="EMBL/GenBank/DDBJ databases">
        <authorList>
            <person name="Sun Q."/>
            <person name="Mori K."/>
        </authorList>
    </citation>
    <scope>NUCLEOTIDE SEQUENCE [LARGE SCALE GENOMIC DNA]</scope>
    <source>
        <strain evidence="8 9">JCM 11201</strain>
    </source>
</reference>
<feature type="transmembrane region" description="Helical" evidence="6">
    <location>
        <begin position="244"/>
        <end position="266"/>
    </location>
</feature>
<dbReference type="InterPro" id="IPR025405">
    <property type="entry name" value="DUF4131"/>
</dbReference>
<dbReference type="NCBIfam" id="TIGR00361">
    <property type="entry name" value="ComEC_Rec2"/>
    <property type="match status" value="1"/>
</dbReference>
<feature type="domain" description="Metallo-beta-lactamase" evidence="7">
    <location>
        <begin position="525"/>
        <end position="735"/>
    </location>
</feature>
<evidence type="ECO:0000256" key="4">
    <source>
        <dbReference type="ARBA" id="ARBA00022989"/>
    </source>
</evidence>
<feature type="transmembrane region" description="Helical" evidence="6">
    <location>
        <begin position="20"/>
        <end position="53"/>
    </location>
</feature>
<feature type="transmembrane region" description="Helical" evidence="6">
    <location>
        <begin position="304"/>
        <end position="325"/>
    </location>
</feature>
<dbReference type="InterPro" id="IPR035681">
    <property type="entry name" value="ComA-like_MBL"/>
</dbReference>
<dbReference type="Pfam" id="PF03772">
    <property type="entry name" value="Competence"/>
    <property type="match status" value="1"/>
</dbReference>
<feature type="transmembrane region" description="Helical" evidence="6">
    <location>
        <begin position="459"/>
        <end position="479"/>
    </location>
</feature>
<dbReference type="NCBIfam" id="TIGR00360">
    <property type="entry name" value="ComEC_N-term"/>
    <property type="match status" value="1"/>
</dbReference>
<keyword evidence="3 6" id="KW-0812">Transmembrane</keyword>
<dbReference type="PANTHER" id="PTHR30619:SF1">
    <property type="entry name" value="RECOMBINATION PROTEIN 2"/>
    <property type="match status" value="1"/>
</dbReference>
<feature type="transmembrane region" description="Helical" evidence="6">
    <location>
        <begin position="491"/>
        <end position="509"/>
    </location>
</feature>
<organism evidence="8 9">
    <name type="scientific">Ectobacillus funiculus</name>
    <dbReference type="NCBI Taxonomy" id="137993"/>
    <lineage>
        <taxon>Bacteria</taxon>
        <taxon>Bacillati</taxon>
        <taxon>Bacillota</taxon>
        <taxon>Bacilli</taxon>
        <taxon>Bacillales</taxon>
        <taxon>Bacillaceae</taxon>
        <taxon>Ectobacillus</taxon>
    </lineage>
</organism>
<comment type="subcellular location">
    <subcellularLocation>
        <location evidence="1">Cell membrane</location>
        <topology evidence="1">Multi-pass membrane protein</topology>
    </subcellularLocation>
</comment>
<gene>
    <name evidence="8" type="ORF">ACFFMS_26420</name>
</gene>
<dbReference type="Pfam" id="PF00753">
    <property type="entry name" value="Lactamase_B"/>
    <property type="match status" value="1"/>
</dbReference>
<dbReference type="Proteomes" id="UP001589609">
    <property type="component" value="Unassembled WGS sequence"/>
</dbReference>
<dbReference type="InterPro" id="IPR004797">
    <property type="entry name" value="Competence_ComEC/Rec2"/>
</dbReference>
<dbReference type="SMART" id="SM00849">
    <property type="entry name" value="Lactamase_B"/>
    <property type="match status" value="1"/>
</dbReference>
<dbReference type="Gene3D" id="3.60.15.10">
    <property type="entry name" value="Ribonuclease Z/Hydroxyacylglutathione hydrolase-like"/>
    <property type="match status" value="1"/>
</dbReference>
<sequence>MEAATGSKTIAKEVNKLRNQWGYAAIAAMFGIAAACSHASAVSVTAAAAYVVYCFWRLRKGPFIICLISLCVCFIYTNEIERNNQPSHSSSIAPLSAVIVSSPIIDGDKLSFTAKTTKQEKLRMVYTISSPEEKEALKDMRAGMVCMFTGERDAPQPARNFGSFDYKEYLHRQHIHSIYNISAFSSCYEDPSFWQWLFSIRQQAVQYVQDNFSGDAAGFINALVYGDRQAISSEIEESYQQLGLIHLLAISGSHITVLIAACYYVLLRLGSTRETATVLLLIVIPLYMYMAGASPSVVRASVTAVVVLSCLLFSARISGIDALSLSAICMLMFDPYVLFDIGFQFSFSATFVLLLSSTSILSSEKSMLHNMWNVAVAAQLASLPISLHYFGQISPYSIIFNLIYVPFLSFIILPLCLCALFLFMFLPFVSQWIETVLSLLLSISNKVLFLSEKLPYNKLIFGQAPAWLTVCYCIVILVLFTAWEDKRRKRYVLPVGGGLILLLTAQYLFPYFNPYGNITFLDVGQGDAILIQLPYAKGTYMIDTGGAIALPKQAWQKRKNEFSVGDDIVVPYLQSKGIRRIDKLLLTHGDADHVGAALEVLSSVRVGEVVLGRKNSYSDMEQQILQGAQQKGVRIVLAGNGMKWRNSDAYFEVLSPFGEEEKENDQSVVLRARVGGLTWLFTGDLEERGEEQLITSYNNLSADVLKVGHHGSKTSTSDVLLETVQPRVAIISVGRKNRYGHPHEEVLQRLRRHGAAIWRTDEDGAITYIFSKGKGTFRTRITYDESTAGGR</sequence>
<comment type="caution">
    <text evidence="8">The sequence shown here is derived from an EMBL/GenBank/DDBJ whole genome shotgun (WGS) entry which is preliminary data.</text>
</comment>
<keyword evidence="9" id="KW-1185">Reference proteome</keyword>
<dbReference type="SUPFAM" id="SSF56281">
    <property type="entry name" value="Metallo-hydrolase/oxidoreductase"/>
    <property type="match status" value="1"/>
</dbReference>
<feature type="transmembrane region" description="Helical" evidence="6">
    <location>
        <begin position="278"/>
        <end position="298"/>
    </location>
</feature>
<dbReference type="CDD" id="cd07731">
    <property type="entry name" value="ComA-like_MBL-fold"/>
    <property type="match status" value="1"/>
</dbReference>
<dbReference type="InterPro" id="IPR036866">
    <property type="entry name" value="RibonucZ/Hydroxyglut_hydro"/>
</dbReference>
<evidence type="ECO:0000256" key="6">
    <source>
        <dbReference type="SAM" id="Phobius"/>
    </source>
</evidence>
<evidence type="ECO:0000256" key="5">
    <source>
        <dbReference type="ARBA" id="ARBA00023136"/>
    </source>
</evidence>
<accession>A0ABV5WMH4</accession>
<dbReference type="InterPro" id="IPR001279">
    <property type="entry name" value="Metallo-B-lactamas"/>
</dbReference>
<proteinExistence type="predicted"/>
<name>A0ABV5WMH4_9BACI</name>
<keyword evidence="4 6" id="KW-1133">Transmembrane helix</keyword>
<keyword evidence="5 6" id="KW-0472">Membrane</keyword>
<dbReference type="InterPro" id="IPR052159">
    <property type="entry name" value="Competence_DNA_uptake"/>
</dbReference>
<feature type="transmembrane region" description="Helical" evidence="6">
    <location>
        <begin position="372"/>
        <end position="390"/>
    </location>
</feature>